<reference evidence="1" key="3">
    <citation type="submission" date="2025-09" db="UniProtKB">
        <authorList>
            <consortium name="Ensembl"/>
        </authorList>
    </citation>
    <scope>IDENTIFICATION</scope>
</reference>
<accession>A0AC11CVP3</accession>
<name>A0AC11CVP3_SHEEP</name>
<proteinExistence type="predicted"/>
<gene>
    <name evidence="1" type="primary">FBXL2</name>
</gene>
<reference evidence="1" key="1">
    <citation type="submission" date="2020-11" db="EMBL/GenBank/DDBJ databases">
        <authorList>
            <person name="Davenport K.M."/>
            <person name="Bickhart D.M."/>
            <person name="Smith T.P.L."/>
            <person name="Murdoch B.M."/>
            <person name="Rosen B.D."/>
        </authorList>
    </citation>
    <scope>NUCLEOTIDE SEQUENCE [LARGE SCALE GENOMIC DNA]</scope>
    <source>
        <strain evidence="1">OAR_USU_Benz2616</strain>
    </source>
</reference>
<sequence>RRRASPSAAAALGSEHEIRAQTCVPAVGSHCIWTCQRLGIFSFLDIVTLCRCAQISKAWNILALDGSNWQRIDLFNFQTDVEGRVVENISKRCGGFLRKLSLRGCIGVGDSSLKTFAQNCRNIEHLNLNGCTKITDSTCYSLSRFCSKLKHLDLTSCVSITNSSLKGISEGCRHLEYLNLSWCDQITKDGVEALVRGCRGLRALLLRGCTQLEDEALKHIQNYCHELVSLNLQSCSRVTDDGVVQLCRGCPRLQALCLSGCGSLTDASLTALALNCPRLQILEAARCSHLTDAGFTLLARNCHDLEKMDLEECVLITDRTLTQLSIHCPKLQALIPRLDPSSLPGGHHGHPILPARKPRCGALQKHAVCRAAQMQLPERGRKRHSKKTPNKGLKWRIIRAGRQVSRNPDSLQACLAGGVAVPDLALASGE</sequence>
<organism evidence="1">
    <name type="scientific">Ovis aries</name>
    <name type="common">Sheep</name>
    <dbReference type="NCBI Taxonomy" id="9940"/>
    <lineage>
        <taxon>Eukaryota</taxon>
        <taxon>Metazoa</taxon>
        <taxon>Chordata</taxon>
        <taxon>Craniata</taxon>
        <taxon>Vertebrata</taxon>
        <taxon>Euteleostomi</taxon>
        <taxon>Mammalia</taxon>
        <taxon>Eutheria</taxon>
        <taxon>Laurasiatheria</taxon>
        <taxon>Artiodactyla</taxon>
        <taxon>Ruminantia</taxon>
        <taxon>Pecora</taxon>
        <taxon>Bovidae</taxon>
        <taxon>Caprinae</taxon>
        <taxon>Ovis</taxon>
    </lineage>
</organism>
<evidence type="ECO:0000313" key="1">
    <source>
        <dbReference type="Ensembl" id="ENSOARP00020036162.1"/>
    </source>
</evidence>
<reference evidence="1" key="2">
    <citation type="submission" date="2025-08" db="UniProtKB">
        <authorList>
            <consortium name="Ensembl"/>
        </authorList>
    </citation>
    <scope>IDENTIFICATION</scope>
</reference>
<dbReference type="Ensembl" id="ENSOART00020072570.1">
    <property type="protein sequence ID" value="ENSOARP00020036162.1"/>
    <property type="gene ID" value="ENSOARG00020024907.2"/>
</dbReference>
<protein>
    <submittedName>
        <fullName evidence="1">F-box and leucine rich repeat protein 2</fullName>
    </submittedName>
</protein>